<feature type="domain" description="Aminotransferase class I/classII large" evidence="6">
    <location>
        <begin position="490"/>
        <end position="858"/>
    </location>
</feature>
<dbReference type="NCBIfam" id="TIGR03542">
    <property type="entry name" value="DAPAT_plant"/>
    <property type="match status" value="2"/>
</dbReference>
<keyword evidence="2" id="KW-0032">Aminotransferase</keyword>
<dbReference type="InterPro" id="IPR004839">
    <property type="entry name" value="Aminotransferase_I/II_large"/>
</dbReference>
<dbReference type="STRING" id="65489.A0A0D3FEY2"/>
<evidence type="ECO:0000313" key="8">
    <source>
        <dbReference type="Proteomes" id="UP000026960"/>
    </source>
</evidence>
<evidence type="ECO:0000256" key="5">
    <source>
        <dbReference type="ARBA" id="ARBA00061511"/>
    </source>
</evidence>
<dbReference type="eggNOG" id="KOG0257">
    <property type="taxonomic scope" value="Eukaryota"/>
</dbReference>
<dbReference type="Gene3D" id="3.40.640.10">
    <property type="entry name" value="Type I PLP-dependent aspartate aminotransferase-like (Major domain)"/>
    <property type="match status" value="2"/>
</dbReference>
<evidence type="ECO:0000313" key="7">
    <source>
        <dbReference type="EnsemblPlants" id="OBART03G06890.1"/>
    </source>
</evidence>
<evidence type="ECO:0000256" key="3">
    <source>
        <dbReference type="ARBA" id="ARBA00022679"/>
    </source>
</evidence>
<organism evidence="7">
    <name type="scientific">Oryza barthii</name>
    <dbReference type="NCBI Taxonomy" id="65489"/>
    <lineage>
        <taxon>Eukaryota</taxon>
        <taxon>Viridiplantae</taxon>
        <taxon>Streptophyta</taxon>
        <taxon>Embryophyta</taxon>
        <taxon>Tracheophyta</taxon>
        <taxon>Spermatophyta</taxon>
        <taxon>Magnoliopsida</taxon>
        <taxon>Liliopsida</taxon>
        <taxon>Poales</taxon>
        <taxon>Poaceae</taxon>
        <taxon>BOP clade</taxon>
        <taxon>Oryzoideae</taxon>
        <taxon>Oryzeae</taxon>
        <taxon>Oryzinae</taxon>
        <taxon>Oryza</taxon>
    </lineage>
</organism>
<evidence type="ECO:0000256" key="2">
    <source>
        <dbReference type="ARBA" id="ARBA00022576"/>
    </source>
</evidence>
<dbReference type="HOGENOM" id="CLU_331873_0_0_1"/>
<name>A0A0D3FEY2_9ORYZ</name>
<evidence type="ECO:0000256" key="1">
    <source>
        <dbReference type="ARBA" id="ARBA00001933"/>
    </source>
</evidence>
<evidence type="ECO:0000259" key="6">
    <source>
        <dbReference type="Pfam" id="PF00155"/>
    </source>
</evidence>
<keyword evidence="4" id="KW-0663">Pyridoxal phosphate</keyword>
<dbReference type="InterPro" id="IPR015424">
    <property type="entry name" value="PyrdxlP-dep_Trfase"/>
</dbReference>
<feature type="domain" description="Aminotransferase class I/classII large" evidence="6">
    <location>
        <begin position="67"/>
        <end position="434"/>
    </location>
</feature>
<dbReference type="GO" id="GO:0030170">
    <property type="term" value="F:pyridoxal phosphate binding"/>
    <property type="evidence" value="ECO:0007669"/>
    <property type="project" value="InterPro"/>
</dbReference>
<dbReference type="EnsemblPlants" id="OBART03G06890.1">
    <property type="protein sequence ID" value="OBART03G06890.1"/>
    <property type="gene ID" value="OBART03G06890"/>
</dbReference>
<dbReference type="SUPFAM" id="SSF53383">
    <property type="entry name" value="PLP-dependent transferases"/>
    <property type="match status" value="2"/>
</dbReference>
<dbReference type="GO" id="GO:0009862">
    <property type="term" value="P:systemic acquired resistance, salicylic acid mediated signaling pathway"/>
    <property type="evidence" value="ECO:0007669"/>
    <property type="project" value="UniProtKB-ARBA"/>
</dbReference>
<dbReference type="AlphaFoldDB" id="A0A0D3FEY2"/>
<dbReference type="Gene3D" id="3.90.1150.10">
    <property type="entry name" value="Aspartate Aminotransferase, domain 1"/>
    <property type="match status" value="2"/>
</dbReference>
<protein>
    <recommendedName>
        <fullName evidence="6">Aminotransferase class I/classII large domain-containing protein</fullName>
    </recommendedName>
</protein>
<dbReference type="Pfam" id="PF00155">
    <property type="entry name" value="Aminotran_1_2"/>
    <property type="match status" value="2"/>
</dbReference>
<dbReference type="GO" id="GO:0008483">
    <property type="term" value="F:transaminase activity"/>
    <property type="evidence" value="ECO:0007669"/>
    <property type="project" value="UniProtKB-KW"/>
</dbReference>
<dbReference type="InterPro" id="IPR019942">
    <property type="entry name" value="DapL/ALD1"/>
</dbReference>
<dbReference type="FunFam" id="3.40.640.10:FF:000099">
    <property type="entry name" value="LL-diaminopimelate aminotransferase, chloroplastic"/>
    <property type="match status" value="2"/>
</dbReference>
<dbReference type="CDD" id="cd00609">
    <property type="entry name" value="AAT_like"/>
    <property type="match status" value="2"/>
</dbReference>
<dbReference type="PANTHER" id="PTHR43144">
    <property type="entry name" value="AMINOTRANSFERASE"/>
    <property type="match status" value="1"/>
</dbReference>
<dbReference type="InterPro" id="IPR015422">
    <property type="entry name" value="PyrdxlP-dep_Trfase_small"/>
</dbReference>
<keyword evidence="3" id="KW-0808">Transferase</keyword>
<evidence type="ECO:0000256" key="4">
    <source>
        <dbReference type="ARBA" id="ARBA00022898"/>
    </source>
</evidence>
<sequence length="863" mass="93556">MPVNMISKLLEKAVLPALDVAPPVKIGGPRRTSVLRNPNMEKLQKGYLFPEISIKREEHLKKYPDAKVISLGIGDTTEPIPSIVTSAMAEYALALSTPEGYQGYGPEQGHKNLRKEIADKVYPDMGIKESEVFISDGAQCDIARLQTLFGPNVTIAVQDPTFPGYVDNGVIMGQTGKADDGGRYAGIEYMRCAPENAFFPDLSRVRRTDVIFFCSPNNPTGHAASREQLRQLVELARRNGSIIVFDSAYSSYISSSSSSSTPRSIYEIPGAREVAIEVSSFSKFAGFTGVRLGWAVVPDELLYSDGVPVARDFDRVVCTCFNGASGIAQAGGVACLSTEEGRGAVARVVGVYRENARVLVETFRSLGKEVHGGGDAPYVWVRFPGRRSWDVFAEILEKTHVITVPGSGFGPGGEGFIRVSAFNSRDKVLEALLEKAVLPALDVAPPVKIGGPRRTSVLRNPNMEKLQKGYLFPEISIKREEHLKKYPDAKVISLGIGDTTEPIPSIVTSAMAEYALALSTPEGYQGYGPEQGHKNLRKEIADKVYPDMGIKESEVFISDGAQCDIARLQTLFGPNVTIAVQDPTFPGYVDNGVIMGQTGKADDGGRYAGIEYMRCAPENAFFPDLSRVRRTDVIFFCSPNNPTGHAASREQLRQLVELARRNGSIIVFDSAYSSYISSSSSSSTPRSIYEIPGAREVAIEVSSFSKFAGFTGVRLGWAVVPDELLYSDGVPVARDFDRVVCTCFNGASGIAQAGGVACLSTEEGRGAVARVVGVYRENARVLVETFRSLGKEVHGGGDAPYVWVRFPGRRSWDVFAEILEKTHVITVPGSGFGPGGEGFIRVSAFNSRDKVLEACQRLKSFLA</sequence>
<dbReference type="HAMAP" id="MF_01642">
    <property type="entry name" value="DapL_aminotrans_1"/>
    <property type="match status" value="1"/>
</dbReference>
<dbReference type="PaxDb" id="65489-OBART03G06890.1"/>
<accession>A0A0D3FEY2</accession>
<proteinExistence type="inferred from homology"/>
<keyword evidence="8" id="KW-1185">Reference proteome</keyword>
<reference evidence="7" key="2">
    <citation type="submission" date="2015-03" db="UniProtKB">
        <authorList>
            <consortium name="EnsemblPlants"/>
        </authorList>
    </citation>
    <scope>IDENTIFICATION</scope>
</reference>
<dbReference type="Gramene" id="OBART03G06890.1">
    <property type="protein sequence ID" value="OBART03G06890.1"/>
    <property type="gene ID" value="OBART03G06890"/>
</dbReference>
<reference evidence="7" key="1">
    <citation type="journal article" date="2009" name="Rice">
        <title>De Novo Next Generation Sequencing of Plant Genomes.</title>
        <authorList>
            <person name="Rounsley S."/>
            <person name="Marri P.R."/>
            <person name="Yu Y."/>
            <person name="He R."/>
            <person name="Sisneros N."/>
            <person name="Goicoechea J.L."/>
            <person name="Lee S.J."/>
            <person name="Angelova A."/>
            <person name="Kudrna D."/>
            <person name="Luo M."/>
            <person name="Affourtit J."/>
            <person name="Desany B."/>
            <person name="Knight J."/>
            <person name="Niazi F."/>
            <person name="Egholm M."/>
            <person name="Wing R.A."/>
        </authorList>
    </citation>
    <scope>NUCLEOTIDE SEQUENCE [LARGE SCALE GENOMIC DNA]</scope>
    <source>
        <strain evidence="7">cv. IRGC 105608</strain>
    </source>
</reference>
<dbReference type="InterPro" id="IPR015421">
    <property type="entry name" value="PyrdxlP-dep_Trfase_major"/>
</dbReference>
<dbReference type="Proteomes" id="UP000026960">
    <property type="component" value="Chromosome 3"/>
</dbReference>
<comment type="cofactor">
    <cofactor evidence="1">
        <name>pyridoxal 5'-phosphate</name>
        <dbReference type="ChEBI" id="CHEBI:597326"/>
    </cofactor>
</comment>
<comment type="similarity">
    <text evidence="5">Belongs to the class-I pyridoxal-phosphate-dependent aminotransferase family. LL-diaminopimelate aminotransferase subfamily.</text>
</comment>